<keyword evidence="3 5" id="KW-0862">Zinc</keyword>
<evidence type="ECO:0000256" key="6">
    <source>
        <dbReference type="SAM" id="MobiDB-lite"/>
    </source>
</evidence>
<sequence>MISSQPSPTLPLPLPQVSRAIRPQSRESRVCRYFSKAGTGSCLAGDDCPFVHDATRLPARTVTMTTPSGVPVDASGSGALPGGDGTVQDRRQAITKPVPASRVVAKPIPGAQMESPRQFQLGQIMRRFSPSEQMLQVPEKGTTLLKFNLTPSDPDFPFELSTLQCQLYVPAGYPESKPWLKVGNQDIPRGFSLNVESGFDGLVQEHPASTLLELMKALDRNLETFLSAPKADTVKLVLNKDTRHISGFPSRSVEPAASAAKTRDETSSRQLKVEAAPTVKQIPTFTAAEKTQASQRRQVETRQLEARLGRLPLFKKSSDGIAYTVPVEPRRLADLSVVLQTLKSVQLFVPLLYPLEPCRIRLDGIDRSESKPVEKGFEEKVKEQGEFTLMGHLNYLAQNMHHLAKTVLSPESKPVTDSPQIKEAVSDSKGKEVEGQQDPERSHIQYIARPPEWTVVDPDDAMISDSDVYSYDTDESSGEEGGVGVMEDLPPSQPGQPNPERGTAISFPFIELYGIEVLEIVTLNLSVKCERCKEVMEIAGLKNGITKSESCKKCATSLRITYRKDLVHANAVRAGFLDLEGCVAVDVLPSNFVPTCSGCSTPYPLPGIVSVRGETTRNVCRECHQKFTFSIPQTKFLRISSAERLPPSSGPRRKKETLGLTAGTELPRRGRCRHYSKSYRWFRFSCCQKVYACDKCHDDEEEHPHEWANRMICGWCSRESNYRPEDCAICHQTLVGKSGGGFWEGGKGTRDRVKMSRKDKRKFRRPGGGAAKAA</sequence>
<evidence type="ECO:0000313" key="9">
    <source>
        <dbReference type="EMBL" id="KIN01195.1"/>
    </source>
</evidence>
<accession>A0A0C3HDB3</accession>
<reference evidence="9 10" key="1">
    <citation type="submission" date="2014-04" db="EMBL/GenBank/DDBJ databases">
        <authorList>
            <consortium name="DOE Joint Genome Institute"/>
            <person name="Kuo A."/>
            <person name="Martino E."/>
            <person name="Perotto S."/>
            <person name="Kohler A."/>
            <person name="Nagy L.G."/>
            <person name="Floudas D."/>
            <person name="Copeland A."/>
            <person name="Barry K.W."/>
            <person name="Cichocki N."/>
            <person name="Veneault-Fourrey C."/>
            <person name="LaButti K."/>
            <person name="Lindquist E.A."/>
            <person name="Lipzen A."/>
            <person name="Lundell T."/>
            <person name="Morin E."/>
            <person name="Murat C."/>
            <person name="Sun H."/>
            <person name="Tunlid A."/>
            <person name="Henrissat B."/>
            <person name="Grigoriev I.V."/>
            <person name="Hibbett D.S."/>
            <person name="Martin F."/>
            <person name="Nordberg H.P."/>
            <person name="Cantor M.N."/>
            <person name="Hua S.X."/>
        </authorList>
    </citation>
    <scope>NUCLEOTIDE SEQUENCE [LARGE SCALE GENOMIC DNA]</scope>
    <source>
        <strain evidence="9 10">Zn</strain>
    </source>
</reference>
<evidence type="ECO:0000256" key="5">
    <source>
        <dbReference type="PROSITE-ProRule" id="PRU00723"/>
    </source>
</evidence>
<feature type="compositionally biased region" description="Basic and acidic residues" evidence="6">
    <location>
        <begin position="424"/>
        <end position="443"/>
    </location>
</feature>
<dbReference type="SUPFAM" id="SSF161219">
    <property type="entry name" value="CHY zinc finger-like"/>
    <property type="match status" value="1"/>
</dbReference>
<keyword evidence="1 5" id="KW-0479">Metal-binding</keyword>
<dbReference type="GO" id="GO:0008270">
    <property type="term" value="F:zinc ion binding"/>
    <property type="evidence" value="ECO:0007669"/>
    <property type="project" value="UniProtKB-KW"/>
</dbReference>
<evidence type="ECO:0000259" key="8">
    <source>
        <dbReference type="PROSITE" id="PS51266"/>
    </source>
</evidence>
<dbReference type="InterPro" id="IPR000571">
    <property type="entry name" value="Znf_CCCH"/>
</dbReference>
<feature type="zinc finger region" description="C3H1-type" evidence="5">
    <location>
        <begin position="25"/>
        <end position="55"/>
    </location>
</feature>
<evidence type="ECO:0000313" key="10">
    <source>
        <dbReference type="Proteomes" id="UP000054321"/>
    </source>
</evidence>
<dbReference type="SMART" id="SM00356">
    <property type="entry name" value="ZnF_C3H1"/>
    <property type="match status" value="1"/>
</dbReference>
<dbReference type="STRING" id="913774.A0A0C3HDB3"/>
<organism evidence="9 10">
    <name type="scientific">Oidiodendron maius (strain Zn)</name>
    <dbReference type="NCBI Taxonomy" id="913774"/>
    <lineage>
        <taxon>Eukaryota</taxon>
        <taxon>Fungi</taxon>
        <taxon>Dikarya</taxon>
        <taxon>Ascomycota</taxon>
        <taxon>Pezizomycotina</taxon>
        <taxon>Leotiomycetes</taxon>
        <taxon>Leotiomycetes incertae sedis</taxon>
        <taxon>Myxotrichaceae</taxon>
        <taxon>Oidiodendron</taxon>
    </lineage>
</organism>
<dbReference type="InParanoid" id="A0A0C3HDB3"/>
<evidence type="ECO:0000256" key="1">
    <source>
        <dbReference type="ARBA" id="ARBA00022723"/>
    </source>
</evidence>
<keyword evidence="10" id="KW-1185">Reference proteome</keyword>
<evidence type="ECO:0000256" key="2">
    <source>
        <dbReference type="ARBA" id="ARBA00022771"/>
    </source>
</evidence>
<feature type="region of interest" description="Disordered" evidence="6">
    <location>
        <begin position="65"/>
        <end position="84"/>
    </location>
</feature>
<dbReference type="EMBL" id="KN832876">
    <property type="protein sequence ID" value="KIN01195.1"/>
    <property type="molecule type" value="Genomic_DNA"/>
</dbReference>
<feature type="region of interest" description="Disordered" evidence="6">
    <location>
        <begin position="248"/>
        <end position="273"/>
    </location>
</feature>
<dbReference type="PROSITE" id="PS50103">
    <property type="entry name" value="ZF_C3H1"/>
    <property type="match status" value="1"/>
</dbReference>
<feature type="domain" description="C3H1-type" evidence="7">
    <location>
        <begin position="25"/>
        <end position="55"/>
    </location>
</feature>
<dbReference type="InterPro" id="IPR037274">
    <property type="entry name" value="Znf_CHY_sf"/>
</dbReference>
<dbReference type="AlphaFoldDB" id="A0A0C3HDB3"/>
<protein>
    <recommendedName>
        <fullName evidence="11">CHY-type domain-containing protein</fullName>
    </recommendedName>
</protein>
<keyword evidence="2 4" id="KW-0863">Zinc-finger</keyword>
<evidence type="ECO:0000256" key="3">
    <source>
        <dbReference type="ARBA" id="ARBA00022833"/>
    </source>
</evidence>
<reference evidence="10" key="2">
    <citation type="submission" date="2015-01" db="EMBL/GenBank/DDBJ databases">
        <title>Evolutionary Origins and Diversification of the Mycorrhizal Mutualists.</title>
        <authorList>
            <consortium name="DOE Joint Genome Institute"/>
            <consortium name="Mycorrhizal Genomics Consortium"/>
            <person name="Kohler A."/>
            <person name="Kuo A."/>
            <person name="Nagy L.G."/>
            <person name="Floudas D."/>
            <person name="Copeland A."/>
            <person name="Barry K.W."/>
            <person name="Cichocki N."/>
            <person name="Veneault-Fourrey C."/>
            <person name="LaButti K."/>
            <person name="Lindquist E.A."/>
            <person name="Lipzen A."/>
            <person name="Lundell T."/>
            <person name="Morin E."/>
            <person name="Murat C."/>
            <person name="Riley R."/>
            <person name="Ohm R."/>
            <person name="Sun H."/>
            <person name="Tunlid A."/>
            <person name="Henrissat B."/>
            <person name="Grigoriev I.V."/>
            <person name="Hibbett D.S."/>
            <person name="Martin F."/>
        </authorList>
    </citation>
    <scope>NUCLEOTIDE SEQUENCE [LARGE SCALE GENOMIC DNA]</scope>
    <source>
        <strain evidence="10">Zn</strain>
    </source>
</reference>
<proteinExistence type="predicted"/>
<gene>
    <name evidence="9" type="ORF">OIDMADRAFT_163452</name>
</gene>
<evidence type="ECO:0000256" key="4">
    <source>
        <dbReference type="PROSITE-ProRule" id="PRU00601"/>
    </source>
</evidence>
<feature type="region of interest" description="Disordered" evidence="6">
    <location>
        <begin position="745"/>
        <end position="774"/>
    </location>
</feature>
<feature type="region of interest" description="Disordered" evidence="6">
    <location>
        <begin position="464"/>
        <end position="501"/>
    </location>
</feature>
<dbReference type="HOGENOM" id="CLU_012592_0_0_1"/>
<evidence type="ECO:0000259" key="7">
    <source>
        <dbReference type="PROSITE" id="PS50103"/>
    </source>
</evidence>
<name>A0A0C3HDB3_OIDMZ</name>
<feature type="region of interest" description="Disordered" evidence="6">
    <location>
        <begin position="409"/>
        <end position="444"/>
    </location>
</feature>
<evidence type="ECO:0008006" key="11">
    <source>
        <dbReference type="Google" id="ProtNLM"/>
    </source>
</evidence>
<dbReference type="PROSITE" id="PS51266">
    <property type="entry name" value="ZF_CHY"/>
    <property type="match status" value="1"/>
</dbReference>
<dbReference type="Proteomes" id="UP000054321">
    <property type="component" value="Unassembled WGS sequence"/>
</dbReference>
<feature type="compositionally biased region" description="Basic and acidic residues" evidence="6">
    <location>
        <begin position="747"/>
        <end position="756"/>
    </location>
</feature>
<dbReference type="OrthoDB" id="10253329at2759"/>
<dbReference type="InterPro" id="IPR008913">
    <property type="entry name" value="Znf_CHY"/>
</dbReference>
<feature type="domain" description="CHY-type" evidence="8">
    <location>
        <begin position="665"/>
        <end position="732"/>
    </location>
</feature>